<evidence type="ECO:0000313" key="4">
    <source>
        <dbReference type="EMBL" id="KAG7335437.1"/>
    </source>
</evidence>
<name>A0A9D3SSV3_9TELE</name>
<evidence type="ECO:0000256" key="2">
    <source>
        <dbReference type="SAM" id="Phobius"/>
    </source>
</evidence>
<protein>
    <submittedName>
        <fullName evidence="4">Uncharacterized protein</fullName>
    </submittedName>
</protein>
<evidence type="ECO:0000256" key="3">
    <source>
        <dbReference type="SAM" id="SignalP"/>
    </source>
</evidence>
<keyword evidence="5" id="KW-1185">Reference proteome</keyword>
<keyword evidence="2" id="KW-0472">Membrane</keyword>
<dbReference type="EMBL" id="JAHKSW010000001">
    <property type="protein sequence ID" value="KAG7335437.1"/>
    <property type="molecule type" value="Genomic_DNA"/>
</dbReference>
<dbReference type="OrthoDB" id="8978439at2759"/>
<keyword evidence="2" id="KW-1133">Transmembrane helix</keyword>
<proteinExistence type="predicted"/>
<accession>A0A9D3SSV3</accession>
<feature type="chain" id="PRO_5038910459" evidence="3">
    <location>
        <begin position="23"/>
        <end position="197"/>
    </location>
</feature>
<reference evidence="4 5" key="1">
    <citation type="submission" date="2021-06" db="EMBL/GenBank/DDBJ databases">
        <title>Chromosome-level genome assembly of the red-tail catfish (Hemibagrus wyckioides).</title>
        <authorList>
            <person name="Shao F."/>
        </authorList>
    </citation>
    <scope>NUCLEOTIDE SEQUENCE [LARGE SCALE GENOMIC DNA]</scope>
    <source>
        <strain evidence="4">EC202008001</strain>
        <tissue evidence="4">Blood</tissue>
    </source>
</reference>
<comment type="caution">
    <text evidence="4">The sequence shown here is derived from an EMBL/GenBank/DDBJ whole genome shotgun (WGS) entry which is preliminary data.</text>
</comment>
<gene>
    <name evidence="4" type="ORF">KOW79_000130</name>
</gene>
<dbReference type="AlphaFoldDB" id="A0A9D3SSV3"/>
<feature type="region of interest" description="Disordered" evidence="1">
    <location>
        <begin position="178"/>
        <end position="197"/>
    </location>
</feature>
<dbReference type="Proteomes" id="UP000824219">
    <property type="component" value="Linkage Group LG01"/>
</dbReference>
<sequence>MYAIRELFFSCLVILWMNWILSEVPPWCCAESFTNKSVSYRVNTGEHCRNSIWNREKTPIKDEHGNVNKNIVLDYGSNWILLTGNFSGISFKCMEPDTKVNTLQCTDPCNSGKVNRLKEGGGGDRGEGGHGTDGTGGDFTTAIIGVIAVIIIIIFIIIIIMWKLGFCSKHTANRPKANPANGGFRAVPQEDQEESGV</sequence>
<evidence type="ECO:0000313" key="5">
    <source>
        <dbReference type="Proteomes" id="UP000824219"/>
    </source>
</evidence>
<feature type="transmembrane region" description="Helical" evidence="2">
    <location>
        <begin position="142"/>
        <end position="166"/>
    </location>
</feature>
<organism evidence="4 5">
    <name type="scientific">Hemibagrus wyckioides</name>
    <dbReference type="NCBI Taxonomy" id="337641"/>
    <lineage>
        <taxon>Eukaryota</taxon>
        <taxon>Metazoa</taxon>
        <taxon>Chordata</taxon>
        <taxon>Craniata</taxon>
        <taxon>Vertebrata</taxon>
        <taxon>Euteleostomi</taxon>
        <taxon>Actinopterygii</taxon>
        <taxon>Neopterygii</taxon>
        <taxon>Teleostei</taxon>
        <taxon>Ostariophysi</taxon>
        <taxon>Siluriformes</taxon>
        <taxon>Bagridae</taxon>
        <taxon>Hemibagrus</taxon>
    </lineage>
</organism>
<keyword evidence="2" id="KW-0812">Transmembrane</keyword>
<feature type="signal peptide" evidence="3">
    <location>
        <begin position="1"/>
        <end position="22"/>
    </location>
</feature>
<evidence type="ECO:0000256" key="1">
    <source>
        <dbReference type="SAM" id="MobiDB-lite"/>
    </source>
</evidence>
<keyword evidence="3" id="KW-0732">Signal</keyword>